<keyword evidence="3" id="KW-1185">Reference proteome</keyword>
<protein>
    <recommendedName>
        <fullName evidence="1">PATROL1-like C-terminal domain-containing protein</fullName>
    </recommendedName>
</protein>
<feature type="domain" description="PATROL1-like C-terminal" evidence="1">
    <location>
        <begin position="1"/>
        <end position="82"/>
    </location>
</feature>
<dbReference type="PANTHER" id="PTHR31280">
    <property type="entry name" value="PROTEIN UNC-13 HOMOLOG"/>
    <property type="match status" value="1"/>
</dbReference>
<name>A0A8X7S301_BRACI</name>
<sequence>MPALTRCTTGSKFQGVWKKEKAAPSQKRNSQVTIANGESSFGVTQICVRINSLHKIRRELDVVEKSVVTHLRNCESAHTDDFSNGLGKSLRSHQQLASKVFNSYLSLWLTKSSSMT</sequence>
<gene>
    <name evidence="2" type="ORF">Bca52824_035224</name>
</gene>
<dbReference type="EMBL" id="JAAMPC010000008">
    <property type="protein sequence ID" value="KAG2298752.1"/>
    <property type="molecule type" value="Genomic_DNA"/>
</dbReference>
<dbReference type="Pfam" id="PF25761">
    <property type="entry name" value="TPR_PATROL1"/>
    <property type="match status" value="1"/>
</dbReference>
<evidence type="ECO:0000313" key="3">
    <source>
        <dbReference type="Proteomes" id="UP000886595"/>
    </source>
</evidence>
<dbReference type="InterPro" id="IPR057984">
    <property type="entry name" value="PATROL1_C"/>
</dbReference>
<accession>A0A8X7S301</accession>
<dbReference type="AlphaFoldDB" id="A0A8X7S301"/>
<evidence type="ECO:0000313" key="2">
    <source>
        <dbReference type="EMBL" id="KAG2298752.1"/>
    </source>
</evidence>
<dbReference type="Proteomes" id="UP000886595">
    <property type="component" value="Unassembled WGS sequence"/>
</dbReference>
<proteinExistence type="predicted"/>
<dbReference type="PANTHER" id="PTHR31280:SF4">
    <property type="entry name" value="ELONGATION FACTOR TS (DUF810)"/>
    <property type="match status" value="1"/>
</dbReference>
<dbReference type="InterPro" id="IPR008528">
    <property type="entry name" value="unc-13_homologue"/>
</dbReference>
<comment type="caution">
    <text evidence="2">The sequence shown here is derived from an EMBL/GenBank/DDBJ whole genome shotgun (WGS) entry which is preliminary data.</text>
</comment>
<reference evidence="2 3" key="1">
    <citation type="submission" date="2020-02" db="EMBL/GenBank/DDBJ databases">
        <authorList>
            <person name="Ma Q."/>
            <person name="Huang Y."/>
            <person name="Song X."/>
            <person name="Pei D."/>
        </authorList>
    </citation>
    <scope>NUCLEOTIDE SEQUENCE [LARGE SCALE GENOMIC DNA]</scope>
    <source>
        <strain evidence="2">Sxm20200214</strain>
        <tissue evidence="2">Leaf</tissue>
    </source>
</reference>
<organism evidence="2 3">
    <name type="scientific">Brassica carinata</name>
    <name type="common">Ethiopian mustard</name>
    <name type="synonym">Abyssinian cabbage</name>
    <dbReference type="NCBI Taxonomy" id="52824"/>
    <lineage>
        <taxon>Eukaryota</taxon>
        <taxon>Viridiplantae</taxon>
        <taxon>Streptophyta</taxon>
        <taxon>Embryophyta</taxon>
        <taxon>Tracheophyta</taxon>
        <taxon>Spermatophyta</taxon>
        <taxon>Magnoliopsida</taxon>
        <taxon>eudicotyledons</taxon>
        <taxon>Gunneridae</taxon>
        <taxon>Pentapetalae</taxon>
        <taxon>rosids</taxon>
        <taxon>malvids</taxon>
        <taxon>Brassicales</taxon>
        <taxon>Brassicaceae</taxon>
        <taxon>Brassiceae</taxon>
        <taxon>Brassica</taxon>
    </lineage>
</organism>
<evidence type="ECO:0000259" key="1">
    <source>
        <dbReference type="Pfam" id="PF25761"/>
    </source>
</evidence>
<dbReference type="OrthoDB" id="2015333at2759"/>